<evidence type="ECO:0000313" key="2">
    <source>
        <dbReference type="EMBL" id="SBQ43259.1"/>
    </source>
</evidence>
<accession>A0A1A8EDV2</accession>
<name>A0A1A8EDV2_NOTKA</name>
<evidence type="ECO:0000256" key="1">
    <source>
        <dbReference type="SAM" id="Phobius"/>
    </source>
</evidence>
<gene>
    <name evidence="2" type="primary">Nfu_g_1_012228</name>
</gene>
<reference evidence="2" key="2">
    <citation type="submission" date="2016-06" db="EMBL/GenBank/DDBJ databases">
        <title>The genome of a short-lived fish provides insights into sex chromosome evolution and the genetic control of aging.</title>
        <authorList>
            <person name="Reichwald K."/>
            <person name="Felder M."/>
            <person name="Petzold A."/>
            <person name="Koch P."/>
            <person name="Groth M."/>
            <person name="Platzer M."/>
        </authorList>
    </citation>
    <scope>NUCLEOTIDE SEQUENCE</scope>
    <source>
        <tissue evidence="2">Brain</tissue>
    </source>
</reference>
<keyword evidence="1" id="KW-1133">Transmembrane helix</keyword>
<organism evidence="2">
    <name type="scientific">Nothobranchius kadleci</name>
    <name type="common">African annual killifish</name>
    <dbReference type="NCBI Taxonomy" id="1051664"/>
    <lineage>
        <taxon>Eukaryota</taxon>
        <taxon>Metazoa</taxon>
        <taxon>Chordata</taxon>
        <taxon>Craniata</taxon>
        <taxon>Vertebrata</taxon>
        <taxon>Euteleostomi</taxon>
        <taxon>Actinopterygii</taxon>
        <taxon>Neopterygii</taxon>
        <taxon>Teleostei</taxon>
        <taxon>Neoteleostei</taxon>
        <taxon>Acanthomorphata</taxon>
        <taxon>Ovalentaria</taxon>
        <taxon>Atherinomorphae</taxon>
        <taxon>Cyprinodontiformes</taxon>
        <taxon>Nothobranchiidae</taxon>
        <taxon>Nothobranchius</taxon>
    </lineage>
</organism>
<proteinExistence type="predicted"/>
<feature type="non-terminal residue" evidence="2">
    <location>
        <position position="1"/>
    </location>
</feature>
<feature type="non-terminal residue" evidence="2">
    <location>
        <position position="72"/>
    </location>
</feature>
<protein>
    <submittedName>
        <fullName evidence="2">Uncharacterized protein</fullName>
    </submittedName>
</protein>
<reference evidence="2" key="1">
    <citation type="submission" date="2016-05" db="EMBL/GenBank/DDBJ databases">
        <authorList>
            <person name="Lavstsen T."/>
            <person name="Jespersen J.S."/>
        </authorList>
    </citation>
    <scope>NUCLEOTIDE SEQUENCE</scope>
    <source>
        <tissue evidence="2">Brain</tissue>
    </source>
</reference>
<dbReference type="EMBL" id="HAEA01014779">
    <property type="protein sequence ID" value="SBQ43259.1"/>
    <property type="molecule type" value="Transcribed_RNA"/>
</dbReference>
<dbReference type="AlphaFoldDB" id="A0A1A8EDV2"/>
<keyword evidence="1" id="KW-0812">Transmembrane</keyword>
<sequence>DTQLNMDATLWGRHMWRFYRSTYNEQQNTLLLILLFTVLDFFLHLIISHHCRTPDTSCHLAMRAGTSSVTHL</sequence>
<feature type="transmembrane region" description="Helical" evidence="1">
    <location>
        <begin position="29"/>
        <end position="47"/>
    </location>
</feature>
<keyword evidence="1" id="KW-0472">Membrane</keyword>